<comment type="caution">
    <text evidence="3">The sequence shown here is derived from an EMBL/GenBank/DDBJ whole genome shotgun (WGS) entry which is preliminary data.</text>
</comment>
<dbReference type="GO" id="GO:0008203">
    <property type="term" value="P:cholesterol metabolic process"/>
    <property type="evidence" value="ECO:0007669"/>
    <property type="project" value="TreeGrafter"/>
</dbReference>
<feature type="compositionally biased region" description="Polar residues" evidence="1">
    <location>
        <begin position="566"/>
        <end position="578"/>
    </location>
</feature>
<protein>
    <submittedName>
        <fullName evidence="3">Uncharacterized protein</fullName>
    </submittedName>
</protein>
<dbReference type="GO" id="GO:0005615">
    <property type="term" value="C:extracellular space"/>
    <property type="evidence" value="ECO:0007669"/>
    <property type="project" value="TreeGrafter"/>
</dbReference>
<feature type="region of interest" description="Disordered" evidence="1">
    <location>
        <begin position="534"/>
        <end position="582"/>
    </location>
</feature>
<dbReference type="PANTHER" id="PTHR15011">
    <property type="entry name" value="APOLIPOPROTEIN F"/>
    <property type="match status" value="1"/>
</dbReference>
<dbReference type="Proteomes" id="UP001230051">
    <property type="component" value="Unassembled WGS sequence"/>
</dbReference>
<proteinExistence type="predicted"/>
<keyword evidence="4" id="KW-1185">Reference proteome</keyword>
<dbReference type="EMBL" id="JAGXEW010000055">
    <property type="protein sequence ID" value="KAK1150927.1"/>
    <property type="molecule type" value="Genomic_DNA"/>
</dbReference>
<evidence type="ECO:0000256" key="2">
    <source>
        <dbReference type="SAM" id="SignalP"/>
    </source>
</evidence>
<dbReference type="PANTHER" id="PTHR15011:SF3">
    <property type="entry name" value="APOLIPOPROTEIN F"/>
    <property type="match status" value="1"/>
</dbReference>
<gene>
    <name evidence="3" type="ORF">AOXY_G33338</name>
</gene>
<feature type="compositionally biased region" description="Polar residues" evidence="1">
    <location>
        <begin position="543"/>
        <end position="555"/>
    </location>
</feature>
<dbReference type="Pfam" id="PF15148">
    <property type="entry name" value="Apolipo_F"/>
    <property type="match status" value="1"/>
</dbReference>
<dbReference type="AlphaFoldDB" id="A0AAD8CGF5"/>
<name>A0AAD8CGF5_ACIOX</name>
<evidence type="ECO:0000313" key="3">
    <source>
        <dbReference type="EMBL" id="KAK1150927.1"/>
    </source>
</evidence>
<organism evidence="3 4">
    <name type="scientific">Acipenser oxyrinchus oxyrinchus</name>
    <dbReference type="NCBI Taxonomy" id="40147"/>
    <lineage>
        <taxon>Eukaryota</taxon>
        <taxon>Metazoa</taxon>
        <taxon>Chordata</taxon>
        <taxon>Craniata</taxon>
        <taxon>Vertebrata</taxon>
        <taxon>Euteleostomi</taxon>
        <taxon>Actinopterygii</taxon>
        <taxon>Chondrostei</taxon>
        <taxon>Acipenseriformes</taxon>
        <taxon>Acipenseridae</taxon>
        <taxon>Acipenser</taxon>
    </lineage>
</organism>
<accession>A0AAD8CGF5</accession>
<reference evidence="3" key="1">
    <citation type="submission" date="2022-02" db="EMBL/GenBank/DDBJ databases">
        <title>Atlantic sturgeon de novo genome assembly.</title>
        <authorList>
            <person name="Stock M."/>
            <person name="Klopp C."/>
            <person name="Guiguen Y."/>
            <person name="Cabau C."/>
            <person name="Parinello H."/>
            <person name="Santidrian Yebra-Pimentel E."/>
            <person name="Kuhl H."/>
            <person name="Dirks R.P."/>
            <person name="Guessner J."/>
            <person name="Wuertz S."/>
            <person name="Du K."/>
            <person name="Schartl M."/>
        </authorList>
    </citation>
    <scope>NUCLEOTIDE SEQUENCE</scope>
    <source>
        <strain evidence="3">STURGEONOMICS-FGT-2020</strain>
        <tissue evidence="3">Whole blood</tissue>
    </source>
</reference>
<dbReference type="InterPro" id="IPR026114">
    <property type="entry name" value="APOF"/>
</dbReference>
<sequence length="835" mass="91854">MSPSARRSLLCLLLLSDQLYCHPLKIPPVDSHSGSSNGFPIGLDGQNIESASDYQDVPTSDANQEETESYERLLDNVFQDPHLKMIRNNITCNDLIGTAMLDEIVSLPFARDFTDVALAFVLGQLGCTEEIKPFVFQLIDDLGITGNEHILLQIKELIEQSDTNSPVRKENADISHVNAVIFNINQITVQAQNLIEMESNSDNTASVKTTDTCQGLVQINESSLNGPVLKSHKVLFNATSMCEDLGHTCAGVRLSINGTFEVIERKDNFLLPQRSSVSWIHECVELQFEKGHFISKRHAGCSDENEEKAYNVIQWIPILSSFYSLGTSIYYAAKDCPDVAKERAIDIAIDLGTDIAVALTGGAASAAVYGAKTGIKLGAKAGLKAGIQGVKAGVTSAVKTASKKVVETVTTKISKEIIKDAGKQGISKLSSLAKQIKTIPTVVKQTSGQIKKQTSILASKIGSDGVLKSSKDLVVTSSKKAKEAVKEGLDSLADKARRNIEEVYGSKKTIEIKNPKTKAETTFHCIVKRMAGNNCKRKRPASPDNNHPSSSNTDGNIGAGQRHTKASNNNQGFSTNSDRNIEDVFNTRNSEQWRRARQEELKQWSVYTPTTQNAGHLKINEDAFKNLPPKRYFGALTQINEMYPNTRTVIEFPLAGETRRVIARPAPHGKNLIYIQTLNADYPGTKSPGTTYQSVIKQLTEGKLDDKDIAKMILESLDLSLEKQQHIWDKLSKNQQRAAVDFIAITQIAESVPPINPNIKSGRVPGMDKNARSHLREIQEGKKTFKAAFASDDPDFVPSKRGGLQIGRDFANRQNNKADEAYRRHFPGFSDYEAH</sequence>
<feature type="signal peptide" evidence="2">
    <location>
        <begin position="1"/>
        <end position="21"/>
    </location>
</feature>
<evidence type="ECO:0000256" key="1">
    <source>
        <dbReference type="SAM" id="MobiDB-lite"/>
    </source>
</evidence>
<keyword evidence="2" id="KW-0732">Signal</keyword>
<evidence type="ECO:0000313" key="4">
    <source>
        <dbReference type="Proteomes" id="UP001230051"/>
    </source>
</evidence>
<feature type="region of interest" description="Disordered" evidence="1">
    <location>
        <begin position="815"/>
        <end position="835"/>
    </location>
</feature>
<dbReference type="CDD" id="cd00945">
    <property type="entry name" value="Aldolase_Class_I"/>
    <property type="match status" value="1"/>
</dbReference>
<feature type="chain" id="PRO_5042238278" evidence="2">
    <location>
        <begin position="22"/>
        <end position="835"/>
    </location>
</feature>